<protein>
    <submittedName>
        <fullName evidence="2">Tetratricopeptide repeat protein</fullName>
    </submittedName>
</protein>
<dbReference type="OrthoDB" id="115601at2157"/>
<keyword evidence="1" id="KW-0472">Membrane</keyword>
<dbReference type="EMBL" id="RCOS01000062">
    <property type="protein sequence ID" value="RSN76261.1"/>
    <property type="molecule type" value="Genomic_DNA"/>
</dbReference>
<dbReference type="RefSeq" id="WP_125670884.1">
    <property type="nucleotide sequence ID" value="NZ_RCOS01000062.1"/>
</dbReference>
<comment type="caution">
    <text evidence="2">The sequence shown here is derived from an EMBL/GenBank/DDBJ whole genome shotgun (WGS) entry which is preliminary data.</text>
</comment>
<dbReference type="InterPro" id="IPR027417">
    <property type="entry name" value="P-loop_NTPase"/>
</dbReference>
<evidence type="ECO:0000256" key="1">
    <source>
        <dbReference type="SAM" id="Phobius"/>
    </source>
</evidence>
<keyword evidence="1" id="KW-0812">Transmembrane</keyword>
<feature type="transmembrane region" description="Helical" evidence="1">
    <location>
        <begin position="33"/>
        <end position="54"/>
    </location>
</feature>
<dbReference type="SUPFAM" id="SSF52540">
    <property type="entry name" value="P-loop containing nucleoside triphosphate hydrolases"/>
    <property type="match status" value="1"/>
</dbReference>
<dbReference type="InterPro" id="IPR011990">
    <property type="entry name" value="TPR-like_helical_dom_sf"/>
</dbReference>
<organism evidence="2 3">
    <name type="scientific">Candidatus Methanodesulfokora washburnensis</name>
    <dbReference type="NCBI Taxonomy" id="2478471"/>
    <lineage>
        <taxon>Archaea</taxon>
        <taxon>Thermoproteota</taxon>
        <taxon>Candidatus Korarchaeia</taxon>
        <taxon>Candidatus Korarchaeia incertae sedis</taxon>
        <taxon>Candidatus Methanodesulfokora</taxon>
    </lineage>
</organism>
<dbReference type="Proteomes" id="UP000277582">
    <property type="component" value="Unassembled WGS sequence"/>
</dbReference>
<feature type="transmembrane region" description="Helical" evidence="1">
    <location>
        <begin position="353"/>
        <end position="371"/>
    </location>
</feature>
<proteinExistence type="predicted"/>
<dbReference type="SMART" id="SM00028">
    <property type="entry name" value="TPR"/>
    <property type="match status" value="5"/>
</dbReference>
<dbReference type="InterPro" id="IPR019734">
    <property type="entry name" value="TPR_rpt"/>
</dbReference>
<feature type="transmembrane region" description="Helical" evidence="1">
    <location>
        <begin position="7"/>
        <end position="27"/>
    </location>
</feature>
<keyword evidence="3" id="KW-1185">Reference proteome</keyword>
<gene>
    <name evidence="2" type="ORF">D6D85_04735</name>
</gene>
<dbReference type="Gene3D" id="1.25.40.10">
    <property type="entry name" value="Tetratricopeptide repeat domain"/>
    <property type="match status" value="3"/>
</dbReference>
<reference evidence="2 3" key="1">
    <citation type="submission" date="2018-10" db="EMBL/GenBank/DDBJ databases">
        <title>Co-occurring genomic capacity for anaerobic methane metabolism and dissimilatory sulfite reduction discovered in the Korarchaeota.</title>
        <authorList>
            <person name="Mckay L.J."/>
            <person name="Dlakic M."/>
            <person name="Fields M.W."/>
            <person name="Delmont T.O."/>
            <person name="Eren A.M."/>
            <person name="Jay Z.J."/>
            <person name="Klingelsmith K.B."/>
            <person name="Rusch D.B."/>
            <person name="Inskeep W.P."/>
        </authorList>
    </citation>
    <scope>NUCLEOTIDE SEQUENCE [LARGE SCALE GENOMIC DNA]</scope>
    <source>
        <strain evidence="2 3">MDKW</strain>
    </source>
</reference>
<evidence type="ECO:0000313" key="2">
    <source>
        <dbReference type="EMBL" id="RSN76261.1"/>
    </source>
</evidence>
<sequence>MKRRTLITIVTTIIMLVGIALFFPTILSWQILVSILSVLIIILQILPPILDLCFRYKSQRRLPKIKIKATYEVKNAKDLEKVVNTKPFIEDPFLGKFIKGEAILRRSWSDIKKEVDFSMLQPLNLSDPYRIFIITGKAGMGKTTYMLWRLDELLQSKLRPFKRIIFLNPNGYELWAEDLFKYKPEETLLVLDAPQRGDGDEVFKKRCFYLFKLAIGELTAAEGKTEEGVVGPFKVLITIRDDEYGYLREQKEFAPIFENPENYFVYEITPQKLNPEAILKKYLNSYKIQYEVPSDREKIVMNLLASKSEGKPIYIRYIVTDLKSNNRSFSEETLSQFPQGIANLMWQTIKRGYYVYEDNVIPFLLLLLLHMSQDFSSYFFNFVIDKLVQKEMKKDIKTKIKNLRSLLQCSVFKDVEFFSMDSHLRESLSIGLTQPEKIDYSLKDIVEFYKQINDMQFQRMKEDIAISLRNHLRNGFKDKADVFLCVDLAKMGEEYLDDATKYFCELWQSSKLPKDYIDYVREELFELWESLARKYKAVYDDEKVIYCYENALDKLGVRTHLRSLVSYAHYLQKRILPKYKHGTQEFQRWKEKIESLHKEVIKYQKEQGIKDYITYLTLADSYKLSYQVTGKIEDLENALDNYLQSARVENTSIGYGTVRNYIVELMKETGIKKRTKPDLYYKCVQARIECSEKAYQLNPDNWKNCGDYGEDLLVMEKPEDAIPILERGINLLLKSNNLGDVEKRVHLSWFYGRIGLCYRRMGNIPKAKEFLFKIAEIENPPISYFNLINWMYKINEYQETINAFEKFKESFLTSKMKEKEKVFSFIPDILLYVAVSYEKLGKSEMSIFWKYYADVAYYLKDIKEWNFVGNRLVKYHKLSEARECFLKYIRIDSNNAQNLSQFAHVSYQLQKWNEAKICLKRALSIRKDLRDEIALSFLQQKCKSTQKIPDFYKVEDLLDLAVQEELKGNNEKALKYYSIALAILEKQRFRSESDILAYRFIGDAFWALGKKEEALRIYEKIKDETTGYEKIVAETIYWFMYKNIEK</sequence>
<dbReference type="AlphaFoldDB" id="A0A429GRA1"/>
<keyword evidence="1" id="KW-1133">Transmembrane helix</keyword>
<evidence type="ECO:0000313" key="3">
    <source>
        <dbReference type="Proteomes" id="UP000277582"/>
    </source>
</evidence>
<name>A0A429GRA1_9CREN</name>
<dbReference type="SUPFAM" id="SSF48452">
    <property type="entry name" value="TPR-like"/>
    <property type="match status" value="2"/>
</dbReference>
<accession>A0A429GRA1</accession>